<name>A0A0F9CYL7_9ZZZZ</name>
<dbReference type="AlphaFoldDB" id="A0A0F9CYL7"/>
<accession>A0A0F9CYL7</accession>
<reference evidence="1" key="1">
    <citation type="journal article" date="2015" name="Nature">
        <title>Complex archaea that bridge the gap between prokaryotes and eukaryotes.</title>
        <authorList>
            <person name="Spang A."/>
            <person name="Saw J.H."/>
            <person name="Jorgensen S.L."/>
            <person name="Zaremba-Niedzwiedzka K."/>
            <person name="Martijn J."/>
            <person name="Lind A.E."/>
            <person name="van Eijk R."/>
            <person name="Schleper C."/>
            <person name="Guy L."/>
            <person name="Ettema T.J."/>
        </authorList>
    </citation>
    <scope>NUCLEOTIDE SEQUENCE</scope>
</reference>
<dbReference type="EMBL" id="LAZR01031185">
    <property type="protein sequence ID" value="KKL54478.1"/>
    <property type="molecule type" value="Genomic_DNA"/>
</dbReference>
<proteinExistence type="predicted"/>
<organism evidence="1">
    <name type="scientific">marine sediment metagenome</name>
    <dbReference type="NCBI Taxonomy" id="412755"/>
    <lineage>
        <taxon>unclassified sequences</taxon>
        <taxon>metagenomes</taxon>
        <taxon>ecological metagenomes</taxon>
    </lineage>
</organism>
<sequence length="72" mass="8305">MPNDPDRREVDKFDGISDADLLDRFAAAVIREDGTRYCGDNKARIVALREYTNEYRVAILRRMGNKGDNRND</sequence>
<gene>
    <name evidence="1" type="ORF">LCGC14_2264990</name>
</gene>
<evidence type="ECO:0000313" key="1">
    <source>
        <dbReference type="EMBL" id="KKL54478.1"/>
    </source>
</evidence>
<comment type="caution">
    <text evidence="1">The sequence shown here is derived from an EMBL/GenBank/DDBJ whole genome shotgun (WGS) entry which is preliminary data.</text>
</comment>
<protein>
    <submittedName>
        <fullName evidence="1">Uncharacterized protein</fullName>
    </submittedName>
</protein>